<name>A0A0N4XM68_NIPBR</name>
<reference evidence="3" key="1">
    <citation type="submission" date="2017-02" db="UniProtKB">
        <authorList>
            <consortium name="WormBaseParasite"/>
        </authorList>
    </citation>
    <scope>IDENTIFICATION</scope>
</reference>
<dbReference type="WBParaSite" id="NBR_0000362001-mRNA-1">
    <property type="protein sequence ID" value="NBR_0000362001-mRNA-1"/>
    <property type="gene ID" value="NBR_0000362001"/>
</dbReference>
<keyword evidence="2" id="KW-1185">Reference proteome</keyword>
<dbReference type="EMBL" id="UYSL01005632">
    <property type="protein sequence ID" value="VDL67210.1"/>
    <property type="molecule type" value="Genomic_DNA"/>
</dbReference>
<evidence type="ECO:0000313" key="3">
    <source>
        <dbReference type="WBParaSite" id="NBR_0000362001-mRNA-1"/>
    </source>
</evidence>
<organism evidence="3">
    <name type="scientific">Nippostrongylus brasiliensis</name>
    <name type="common">Rat hookworm</name>
    <dbReference type="NCBI Taxonomy" id="27835"/>
    <lineage>
        <taxon>Eukaryota</taxon>
        <taxon>Metazoa</taxon>
        <taxon>Ecdysozoa</taxon>
        <taxon>Nematoda</taxon>
        <taxon>Chromadorea</taxon>
        <taxon>Rhabditida</taxon>
        <taxon>Rhabditina</taxon>
        <taxon>Rhabditomorpha</taxon>
        <taxon>Strongyloidea</taxon>
        <taxon>Heligmosomidae</taxon>
        <taxon>Nippostrongylus</taxon>
    </lineage>
</organism>
<dbReference type="STRING" id="27835.A0A0N4XM68"/>
<protein>
    <submittedName>
        <fullName evidence="1 3">Uncharacterized protein</fullName>
    </submittedName>
</protein>
<evidence type="ECO:0000313" key="2">
    <source>
        <dbReference type="Proteomes" id="UP000271162"/>
    </source>
</evidence>
<dbReference type="Proteomes" id="UP000271162">
    <property type="component" value="Unassembled WGS sequence"/>
</dbReference>
<accession>A0A0N4XM68</accession>
<dbReference type="AlphaFoldDB" id="A0A0N4XM68"/>
<gene>
    <name evidence="1" type="ORF">NBR_LOCUS3621</name>
</gene>
<evidence type="ECO:0000313" key="1">
    <source>
        <dbReference type="EMBL" id="VDL67210.1"/>
    </source>
</evidence>
<sequence length="101" mass="11923">MESPFVPAVMDEIYACALLNSPVDKLMETLDLIQNHRSARKRRDHEEVEINDKLIIDAIYARTRTWQYVSPADKESRTILRECSDLRTNEVSHYRSCRFNH</sequence>
<proteinExistence type="predicted"/>
<reference evidence="1 2" key="2">
    <citation type="submission" date="2018-11" db="EMBL/GenBank/DDBJ databases">
        <authorList>
            <consortium name="Pathogen Informatics"/>
        </authorList>
    </citation>
    <scope>NUCLEOTIDE SEQUENCE [LARGE SCALE GENOMIC DNA]</scope>
</reference>